<accession>A0A4Y2VED0</accession>
<organism evidence="1 2">
    <name type="scientific">Araneus ventricosus</name>
    <name type="common">Orbweaver spider</name>
    <name type="synonym">Epeira ventricosa</name>
    <dbReference type="NCBI Taxonomy" id="182803"/>
    <lineage>
        <taxon>Eukaryota</taxon>
        <taxon>Metazoa</taxon>
        <taxon>Ecdysozoa</taxon>
        <taxon>Arthropoda</taxon>
        <taxon>Chelicerata</taxon>
        <taxon>Arachnida</taxon>
        <taxon>Araneae</taxon>
        <taxon>Araneomorphae</taxon>
        <taxon>Entelegynae</taxon>
        <taxon>Araneoidea</taxon>
        <taxon>Araneidae</taxon>
        <taxon>Araneus</taxon>
    </lineage>
</organism>
<evidence type="ECO:0000313" key="1">
    <source>
        <dbReference type="EMBL" id="GBO22941.1"/>
    </source>
</evidence>
<proteinExistence type="predicted"/>
<name>A0A4Y2VED0_ARAVE</name>
<gene>
    <name evidence="1" type="ORF">AVEN_31272_1</name>
</gene>
<protein>
    <submittedName>
        <fullName evidence="1">Uncharacterized protein</fullName>
    </submittedName>
</protein>
<sequence length="90" mass="10001">MATSNGIHLALIIPIGSFRLWLDGSIRRSGFRHISFAAMVGVSGTNSGQFAHNLQRCRGLVHRHSLVSMALNLERSRGPVPNHFVLLWRV</sequence>
<dbReference type="AlphaFoldDB" id="A0A4Y2VED0"/>
<evidence type="ECO:0000313" key="2">
    <source>
        <dbReference type="Proteomes" id="UP000499080"/>
    </source>
</evidence>
<keyword evidence="2" id="KW-1185">Reference proteome</keyword>
<comment type="caution">
    <text evidence="1">The sequence shown here is derived from an EMBL/GenBank/DDBJ whole genome shotgun (WGS) entry which is preliminary data.</text>
</comment>
<reference evidence="1 2" key="1">
    <citation type="journal article" date="2019" name="Sci. Rep.">
        <title>Orb-weaving spider Araneus ventricosus genome elucidates the spidroin gene catalogue.</title>
        <authorList>
            <person name="Kono N."/>
            <person name="Nakamura H."/>
            <person name="Ohtoshi R."/>
            <person name="Moran D.A.P."/>
            <person name="Shinohara A."/>
            <person name="Yoshida Y."/>
            <person name="Fujiwara M."/>
            <person name="Mori M."/>
            <person name="Tomita M."/>
            <person name="Arakawa K."/>
        </authorList>
    </citation>
    <scope>NUCLEOTIDE SEQUENCE [LARGE SCALE GENOMIC DNA]</scope>
</reference>
<dbReference type="EMBL" id="BGPR01045995">
    <property type="protein sequence ID" value="GBO22941.1"/>
    <property type="molecule type" value="Genomic_DNA"/>
</dbReference>
<dbReference type="Proteomes" id="UP000499080">
    <property type="component" value="Unassembled WGS sequence"/>
</dbReference>